<dbReference type="EMBL" id="CP130472">
    <property type="protein sequence ID" value="WLS45411.1"/>
    <property type="molecule type" value="Genomic_DNA"/>
</dbReference>
<feature type="region of interest" description="Disordered" evidence="1">
    <location>
        <begin position="32"/>
        <end position="61"/>
    </location>
</feature>
<evidence type="ECO:0008006" key="5">
    <source>
        <dbReference type="Google" id="ProtNLM"/>
    </source>
</evidence>
<gene>
    <name evidence="3" type="ORF">Q3V37_29295</name>
</gene>
<feature type="chain" id="PRO_5042600761" description="Lipoprotein" evidence="2">
    <location>
        <begin position="29"/>
        <end position="166"/>
    </location>
</feature>
<reference evidence="3 4" key="1">
    <citation type="submission" date="2023-07" db="EMBL/GenBank/DDBJ databases">
        <title>Micromonospora profundi TRM 95458 converts glycerol to a new osmotic compound.</title>
        <authorList>
            <person name="Lu D."/>
        </authorList>
    </citation>
    <scope>NUCLEOTIDE SEQUENCE [LARGE SCALE GENOMIC DNA]</scope>
    <source>
        <strain evidence="3 4">TRM95458</strain>
    </source>
</reference>
<dbReference type="PROSITE" id="PS51257">
    <property type="entry name" value="PROKAR_LIPOPROTEIN"/>
    <property type="match status" value="1"/>
</dbReference>
<dbReference type="RefSeq" id="WP_157552365.1">
    <property type="nucleotide sequence ID" value="NZ_CP130472.1"/>
</dbReference>
<protein>
    <recommendedName>
        <fullName evidence="5">Lipoprotein</fullName>
    </recommendedName>
</protein>
<evidence type="ECO:0000256" key="1">
    <source>
        <dbReference type="SAM" id="MobiDB-lite"/>
    </source>
</evidence>
<dbReference type="Proteomes" id="UP001235874">
    <property type="component" value="Chromosome"/>
</dbReference>
<dbReference type="KEGG" id="mprn:Q3V37_29295"/>
<name>A0AAJ6HRF1_9ACTN</name>
<keyword evidence="4" id="KW-1185">Reference proteome</keyword>
<keyword evidence="2" id="KW-0732">Signal</keyword>
<evidence type="ECO:0000313" key="4">
    <source>
        <dbReference type="Proteomes" id="UP001235874"/>
    </source>
</evidence>
<sequence length="166" mass="16649">MKITGETSMNRTRLVLTGLAVAAAITMAGCDPQPKPEGTATSPSPAASSAAPTGSTATTATTDAATVKACADIKNDIKDNAAKVTKAEKIGPPAGHFAVSAQWAAGSVAILAHSMDANEAVTAASEKIQNEMMSLSDAYNKSADAKPSKKALEAAIKELDTACSAA</sequence>
<evidence type="ECO:0000256" key="2">
    <source>
        <dbReference type="SAM" id="SignalP"/>
    </source>
</evidence>
<accession>A0AAJ6HRF1</accession>
<evidence type="ECO:0000313" key="3">
    <source>
        <dbReference type="EMBL" id="WLS45411.1"/>
    </source>
</evidence>
<feature type="signal peptide" evidence="2">
    <location>
        <begin position="1"/>
        <end position="28"/>
    </location>
</feature>
<dbReference type="AlphaFoldDB" id="A0AAJ6HRF1"/>
<feature type="compositionally biased region" description="Low complexity" evidence="1">
    <location>
        <begin position="39"/>
        <end position="61"/>
    </location>
</feature>
<organism evidence="3 4">
    <name type="scientific">Micromonospora profundi</name>
    <dbReference type="NCBI Taxonomy" id="1420889"/>
    <lineage>
        <taxon>Bacteria</taxon>
        <taxon>Bacillati</taxon>
        <taxon>Actinomycetota</taxon>
        <taxon>Actinomycetes</taxon>
        <taxon>Micromonosporales</taxon>
        <taxon>Micromonosporaceae</taxon>
        <taxon>Micromonospora</taxon>
    </lineage>
</organism>
<proteinExistence type="predicted"/>